<accession>A0A1B0ES26</accession>
<protein>
    <recommendedName>
        <fullName evidence="3">Integrase catalytic domain-containing protein</fullName>
    </recommendedName>
</protein>
<dbReference type="SUPFAM" id="SSF53098">
    <property type="entry name" value="Ribonuclease H-like"/>
    <property type="match status" value="1"/>
</dbReference>
<keyword evidence="2" id="KW-1185">Reference proteome</keyword>
<dbReference type="GO" id="GO:0003676">
    <property type="term" value="F:nucleic acid binding"/>
    <property type="evidence" value="ECO:0007669"/>
    <property type="project" value="InterPro"/>
</dbReference>
<dbReference type="STRING" id="37546.A0A1B0ES26"/>
<dbReference type="Proteomes" id="UP000092444">
    <property type="component" value="Unassembled WGS sequence"/>
</dbReference>
<organism evidence="1 2">
    <name type="scientific">Glossina morsitans morsitans</name>
    <name type="common">Savannah tsetse fly</name>
    <dbReference type="NCBI Taxonomy" id="37546"/>
    <lineage>
        <taxon>Eukaryota</taxon>
        <taxon>Metazoa</taxon>
        <taxon>Ecdysozoa</taxon>
        <taxon>Arthropoda</taxon>
        <taxon>Hexapoda</taxon>
        <taxon>Insecta</taxon>
        <taxon>Pterygota</taxon>
        <taxon>Neoptera</taxon>
        <taxon>Endopterygota</taxon>
        <taxon>Diptera</taxon>
        <taxon>Brachycera</taxon>
        <taxon>Muscomorpha</taxon>
        <taxon>Hippoboscoidea</taxon>
        <taxon>Glossinidae</taxon>
        <taxon>Glossina</taxon>
    </lineage>
</organism>
<evidence type="ECO:0000313" key="2">
    <source>
        <dbReference type="Proteomes" id="UP000092444"/>
    </source>
</evidence>
<evidence type="ECO:0008006" key="3">
    <source>
        <dbReference type="Google" id="ProtNLM"/>
    </source>
</evidence>
<proteinExistence type="predicted"/>
<dbReference type="VEuPathDB" id="VectorBase:GMOY006847"/>
<dbReference type="Gene3D" id="3.30.420.10">
    <property type="entry name" value="Ribonuclease H-like superfamily/Ribonuclease H"/>
    <property type="match status" value="1"/>
</dbReference>
<dbReference type="EnsemblMetazoa" id="GMOY006847-RA">
    <property type="protein sequence ID" value="GMOY006847-PA"/>
    <property type="gene ID" value="GMOY006847"/>
</dbReference>
<dbReference type="EMBL" id="CCAG010001466">
    <property type="status" value="NOT_ANNOTATED_CDS"/>
    <property type="molecule type" value="Genomic_DNA"/>
</dbReference>
<evidence type="ECO:0000313" key="1">
    <source>
        <dbReference type="EnsemblMetazoa" id="GMOY006847-PA"/>
    </source>
</evidence>
<dbReference type="InterPro" id="IPR036397">
    <property type="entry name" value="RNaseH_sf"/>
</dbReference>
<reference evidence="1" key="1">
    <citation type="submission" date="2020-05" db="UniProtKB">
        <authorList>
            <consortium name="EnsemblMetazoa"/>
        </authorList>
    </citation>
    <scope>IDENTIFICATION</scope>
    <source>
        <strain evidence="1">Yale</strain>
    </source>
</reference>
<sequence length="117" mass="13691">MLLVFMNNVSKWVHLVSLRRTIPEGLMKAFRERIFRKLGVSKELVTEKGGSYNIVRPYTTRENPKERINGTLKTNIAQYYNKEHATWDKYLPEITLAKNTAVSKCTGYSPTYIIHRR</sequence>
<name>A0A1B0ES26_GLOMM</name>
<dbReference type="AlphaFoldDB" id="A0A1B0ES26"/>
<dbReference type="InterPro" id="IPR012337">
    <property type="entry name" value="RNaseH-like_sf"/>
</dbReference>